<comment type="caution">
    <text evidence="1">The sequence shown here is derived from an EMBL/GenBank/DDBJ whole genome shotgun (WGS) entry which is preliminary data.</text>
</comment>
<accession>A0AAV1VB22</accession>
<name>A0AAV1VB22_9STRA</name>
<protein>
    <submittedName>
        <fullName evidence="1">Uncharacterized protein</fullName>
    </submittedName>
</protein>
<evidence type="ECO:0000313" key="1">
    <source>
        <dbReference type="EMBL" id="CAK7943542.1"/>
    </source>
</evidence>
<dbReference type="AlphaFoldDB" id="A0AAV1VB22"/>
<proteinExistence type="predicted"/>
<reference evidence="1" key="1">
    <citation type="submission" date="2024-01" db="EMBL/GenBank/DDBJ databases">
        <authorList>
            <person name="Webb A."/>
        </authorList>
    </citation>
    <scope>NUCLEOTIDE SEQUENCE</scope>
    <source>
        <strain evidence="1">Pm1</strain>
    </source>
</reference>
<dbReference type="EMBL" id="CAKLBY020000303">
    <property type="protein sequence ID" value="CAK7943542.1"/>
    <property type="molecule type" value="Genomic_DNA"/>
</dbReference>
<sequence>MREALVELKSATSFPGVEKGFQMISDIKMNQLDVILDEVLPGERRLVTNTRMRARTDMIAKVQMPEAVNVSLQISNTSVALTLQTKKGIASGRWYQVVKAVDRTKQMMEHSA</sequence>
<dbReference type="Proteomes" id="UP001162060">
    <property type="component" value="Unassembled WGS sequence"/>
</dbReference>
<evidence type="ECO:0000313" key="2">
    <source>
        <dbReference type="Proteomes" id="UP001162060"/>
    </source>
</evidence>
<organism evidence="1 2">
    <name type="scientific">Peronospora matthiolae</name>
    <dbReference type="NCBI Taxonomy" id="2874970"/>
    <lineage>
        <taxon>Eukaryota</taxon>
        <taxon>Sar</taxon>
        <taxon>Stramenopiles</taxon>
        <taxon>Oomycota</taxon>
        <taxon>Peronosporomycetes</taxon>
        <taxon>Peronosporales</taxon>
        <taxon>Peronosporaceae</taxon>
        <taxon>Peronospora</taxon>
    </lineage>
</organism>
<gene>
    <name evidence="1" type="ORF">PM001_LOCUS28692</name>
</gene>